<dbReference type="AlphaFoldDB" id="E7QXL7"/>
<dbReference type="PATRIC" id="fig|797209.4.peg.3480"/>
<dbReference type="RefSeq" id="WP_007982103.1">
    <property type="nucleotide sequence ID" value="NZ_AEMG01000021.1"/>
</dbReference>
<dbReference type="InterPro" id="IPR006626">
    <property type="entry name" value="PbH1"/>
</dbReference>
<dbReference type="InterPro" id="IPR039448">
    <property type="entry name" value="Beta_helix"/>
</dbReference>
<dbReference type="eggNOG" id="arCOG03439">
    <property type="taxonomic scope" value="Archaea"/>
</dbReference>
<feature type="domain" description="Right handed beta helix" evidence="2">
    <location>
        <begin position="85"/>
        <end position="213"/>
    </location>
</feature>
<dbReference type="EMBL" id="AEMG01000021">
    <property type="protein sequence ID" value="EFW90702.1"/>
    <property type="molecule type" value="Genomic_DNA"/>
</dbReference>
<evidence type="ECO:0000256" key="1">
    <source>
        <dbReference type="SAM" id="MobiDB-lite"/>
    </source>
</evidence>
<dbReference type="Gene3D" id="2.160.20.10">
    <property type="entry name" value="Single-stranded right-handed beta-helix, Pectin lyase-like"/>
    <property type="match status" value="2"/>
</dbReference>
<keyword evidence="6" id="KW-1185">Reference proteome</keyword>
<organism evidence="3 5">
    <name type="scientific">Haladaptatus paucihalophilus DX253</name>
    <dbReference type="NCBI Taxonomy" id="797209"/>
    <lineage>
        <taxon>Archaea</taxon>
        <taxon>Methanobacteriati</taxon>
        <taxon>Methanobacteriota</taxon>
        <taxon>Stenosarchaea group</taxon>
        <taxon>Halobacteria</taxon>
        <taxon>Halobacteriales</taxon>
        <taxon>Haladaptataceae</taxon>
        <taxon>Haladaptatus</taxon>
    </lineage>
</organism>
<name>E7QXL7_HALPU</name>
<evidence type="ECO:0000313" key="3">
    <source>
        <dbReference type="EMBL" id="EFW90702.1"/>
    </source>
</evidence>
<dbReference type="Proteomes" id="UP000003751">
    <property type="component" value="Unassembled WGS sequence"/>
</dbReference>
<reference evidence="3 5" key="1">
    <citation type="journal article" date="2014" name="ISME J.">
        <title>Trehalose/2-sulfotrehalose biosynthesis and glycine-betaine uptake are widely spread mechanisms for osmoadaptation in the Halobacteriales.</title>
        <authorList>
            <person name="Youssef N.H."/>
            <person name="Savage-Ashlock K.N."/>
            <person name="McCully A.L."/>
            <person name="Luedtke B."/>
            <person name="Shaw E.I."/>
            <person name="Hoff W.D."/>
            <person name="Elshahed M.S."/>
        </authorList>
    </citation>
    <scope>NUCLEOTIDE SEQUENCE [LARGE SCALE GENOMIC DNA]</scope>
    <source>
        <strain evidence="3 5">DX253</strain>
    </source>
</reference>
<dbReference type="Pfam" id="PF13229">
    <property type="entry name" value="Beta_helix"/>
    <property type="match status" value="2"/>
</dbReference>
<protein>
    <submittedName>
        <fullName evidence="3">Periplasmic copper-binding protein</fullName>
    </submittedName>
    <submittedName>
        <fullName evidence="4">Right handed beta helix region</fullName>
    </submittedName>
</protein>
<dbReference type="OrthoDB" id="214614at2157"/>
<feature type="region of interest" description="Disordered" evidence="1">
    <location>
        <begin position="422"/>
        <end position="443"/>
    </location>
</feature>
<reference evidence="4" key="3">
    <citation type="submission" date="2016-11" db="EMBL/GenBank/DDBJ databases">
        <authorList>
            <person name="Jaros S."/>
            <person name="Januszkiewicz K."/>
            <person name="Wedrychowicz H."/>
        </authorList>
    </citation>
    <scope>NUCLEOTIDE SEQUENCE [LARGE SCALE GENOMIC DNA]</scope>
    <source>
        <strain evidence="4">DX253</strain>
    </source>
</reference>
<evidence type="ECO:0000313" key="5">
    <source>
        <dbReference type="Proteomes" id="UP000003751"/>
    </source>
</evidence>
<dbReference type="Proteomes" id="UP000184203">
    <property type="component" value="Unassembled WGS sequence"/>
</dbReference>
<accession>E7QXL7</accession>
<dbReference type="InterPro" id="IPR012334">
    <property type="entry name" value="Pectin_lyas_fold"/>
</dbReference>
<reference evidence="6" key="2">
    <citation type="submission" date="2016-11" db="EMBL/GenBank/DDBJ databases">
        <authorList>
            <person name="Varghese N."/>
            <person name="Submissions S."/>
        </authorList>
    </citation>
    <scope>NUCLEOTIDE SEQUENCE [LARGE SCALE GENOMIC DNA]</scope>
    <source>
        <strain evidence="6">DX253</strain>
    </source>
</reference>
<evidence type="ECO:0000313" key="4">
    <source>
        <dbReference type="EMBL" id="SHL18956.1"/>
    </source>
</evidence>
<evidence type="ECO:0000313" key="6">
    <source>
        <dbReference type="Proteomes" id="UP000184203"/>
    </source>
</evidence>
<sequence>MRPSRPARSSRLVRLFVLLLAVSLVCASVPAFGDAPDASSTSIDSCTTISTPGRYVLASDVRTETAESCIDIRADDVTLDGRGHVIDGRKTDRRSVGNSGNTGLSVRDARNVTVRNLTATDWEVGVGFAGTTDGTLRDVRVVDNDLSGVRLADATGTDLTNVTATTNVNPQRRPFPGPSESAGIFVADSTDTRVLDANLSRNVAGFASVRSTGSVVVDSVGQSNEVGFLLGGTNGTVRGGVAAGNNVAFFADNASASTFARSFAISNRVGFGVENSTNATVADVNASSGLLGVSVVESRRTTLDNATTTDELVGVNFLDSTDATVTDSTVTGSGFVGVGLVGTSRARISNTTVARSAGNASIPGATSSGFYLNDSAARLRDVTATKNENWTVFAERGSSLDARNVSLDGTRLSFSGRNVALDSTDRPEAPPNRAPVGRSVVVSGTSSDSTLDLRVGYDPRAVAAAGVNETTLRLWRYDGDWSRVADSRVVRDDSAVTASLSRTDRSVVTALGERNATESASGRYSDRYGIVASSSAE</sequence>
<proteinExistence type="predicted"/>
<evidence type="ECO:0000259" key="2">
    <source>
        <dbReference type="Pfam" id="PF13229"/>
    </source>
</evidence>
<gene>
    <name evidence="4" type="ORF">SAMN05444342_3191</name>
    <name evidence="3" type="ORF">ZOD2009_17780</name>
</gene>
<feature type="domain" description="Right handed beta helix" evidence="2">
    <location>
        <begin position="266"/>
        <end position="404"/>
    </location>
</feature>
<dbReference type="EMBL" id="FRAN01000005">
    <property type="protein sequence ID" value="SHL18956.1"/>
    <property type="molecule type" value="Genomic_DNA"/>
</dbReference>
<dbReference type="SUPFAM" id="SSF51126">
    <property type="entry name" value="Pectin lyase-like"/>
    <property type="match status" value="2"/>
</dbReference>
<dbReference type="InterPro" id="IPR011050">
    <property type="entry name" value="Pectin_lyase_fold/virulence"/>
</dbReference>
<dbReference type="SMART" id="SM00710">
    <property type="entry name" value="PbH1"/>
    <property type="match status" value="8"/>
</dbReference>